<accession>A0AA37HT75</accession>
<proteinExistence type="predicted"/>
<evidence type="ECO:0000256" key="1">
    <source>
        <dbReference type="SAM" id="MobiDB-lite"/>
    </source>
</evidence>
<organism evidence="2 3">
    <name type="scientific">Methylobacterium gregans</name>
    <dbReference type="NCBI Taxonomy" id="374424"/>
    <lineage>
        <taxon>Bacteria</taxon>
        <taxon>Pseudomonadati</taxon>
        <taxon>Pseudomonadota</taxon>
        <taxon>Alphaproteobacteria</taxon>
        <taxon>Hyphomicrobiales</taxon>
        <taxon>Methylobacteriaceae</taxon>
        <taxon>Methylobacterium</taxon>
    </lineage>
</organism>
<evidence type="ECO:0000313" key="2">
    <source>
        <dbReference type="EMBL" id="GJD81161.1"/>
    </source>
</evidence>
<keyword evidence="3" id="KW-1185">Reference proteome</keyword>
<sequence>MLDSRRVPRRARGCSRNVPETRPVTVPWPTRASFADRMIPGGPVRSDATGPGRAQAATATVHPRFSPHDPRAVRRTVGRQSPRPLNAYPGRPNRGAPDQEGITP</sequence>
<feature type="region of interest" description="Disordered" evidence="1">
    <location>
        <begin position="1"/>
        <end position="104"/>
    </location>
</feature>
<gene>
    <name evidence="2" type="ORF">NBEOAGPD_4406</name>
</gene>
<dbReference type="EMBL" id="BPQM01000129">
    <property type="protein sequence ID" value="GJD81161.1"/>
    <property type="molecule type" value="Genomic_DNA"/>
</dbReference>
<comment type="caution">
    <text evidence="2">The sequence shown here is derived from an EMBL/GenBank/DDBJ whole genome shotgun (WGS) entry which is preliminary data.</text>
</comment>
<reference evidence="2" key="2">
    <citation type="submission" date="2021-08" db="EMBL/GenBank/DDBJ databases">
        <authorList>
            <person name="Tani A."/>
            <person name="Ola A."/>
            <person name="Ogura Y."/>
            <person name="Katsura K."/>
            <person name="Hayashi T."/>
        </authorList>
    </citation>
    <scope>NUCLEOTIDE SEQUENCE</scope>
    <source>
        <strain evidence="2">NBRC 103626</strain>
    </source>
</reference>
<name>A0AA37HT75_9HYPH</name>
<evidence type="ECO:0000313" key="3">
    <source>
        <dbReference type="Proteomes" id="UP001055108"/>
    </source>
</evidence>
<dbReference type="AlphaFoldDB" id="A0AA37HT75"/>
<reference evidence="2" key="1">
    <citation type="journal article" date="2016" name="Front. Microbiol.">
        <title>Genome Sequence of the Piezophilic, Mesophilic Sulfate-Reducing Bacterium Desulfovibrio indicus J2T.</title>
        <authorList>
            <person name="Cao J."/>
            <person name="Maignien L."/>
            <person name="Shao Z."/>
            <person name="Alain K."/>
            <person name="Jebbar M."/>
        </authorList>
    </citation>
    <scope>NUCLEOTIDE SEQUENCE</scope>
    <source>
        <strain evidence="2">NBRC 103626</strain>
    </source>
</reference>
<protein>
    <submittedName>
        <fullName evidence="2">Uncharacterized protein</fullName>
    </submittedName>
</protein>
<dbReference type="Proteomes" id="UP001055108">
    <property type="component" value="Unassembled WGS sequence"/>
</dbReference>